<comment type="similarity">
    <text evidence="1 4">Belongs to the glutathione peroxidase family.</text>
</comment>
<evidence type="ECO:0000256" key="2">
    <source>
        <dbReference type="ARBA" id="ARBA00022559"/>
    </source>
</evidence>
<dbReference type="CTD" id="38413"/>
<dbReference type="OMA" id="TNTHYTQ"/>
<dbReference type="GeneID" id="6493401"/>
<accession>B3M4I6</accession>
<proteinExistence type="inferred from homology"/>
<dbReference type="GO" id="GO:0140824">
    <property type="term" value="F:thioredoxin-dependent peroxiredoxin activity"/>
    <property type="evidence" value="ECO:0007669"/>
    <property type="project" value="EnsemblMetazoa"/>
</dbReference>
<dbReference type="SUPFAM" id="SSF52833">
    <property type="entry name" value="Thioredoxin-like"/>
    <property type="match status" value="1"/>
</dbReference>
<dbReference type="PRINTS" id="PR01011">
    <property type="entry name" value="GLUTPROXDASE"/>
</dbReference>
<dbReference type="InParanoid" id="B3M4I6"/>
<protein>
    <recommendedName>
        <fullName evidence="4">Glutathione peroxidase</fullName>
    </recommendedName>
</protein>
<evidence type="ECO:0000256" key="3">
    <source>
        <dbReference type="ARBA" id="ARBA00023002"/>
    </source>
</evidence>
<dbReference type="PhylomeDB" id="B3M4I6"/>
<dbReference type="EMBL" id="CH902618">
    <property type="protein sequence ID" value="EDV40480.1"/>
    <property type="molecule type" value="Genomic_DNA"/>
</dbReference>
<dbReference type="Pfam" id="PF00255">
    <property type="entry name" value="GSHPx"/>
    <property type="match status" value="1"/>
</dbReference>
<keyword evidence="3 4" id="KW-0560">Oxidoreductase</keyword>
<dbReference type="OrthoDB" id="446890at2759"/>
<dbReference type="FunCoup" id="B3M4I6">
    <property type="interactions" value="1369"/>
</dbReference>
<dbReference type="FunFam" id="3.40.30.10:FF:000025">
    <property type="entry name" value="Glutathione peroxidase"/>
    <property type="match status" value="1"/>
</dbReference>
<dbReference type="GO" id="GO:0005794">
    <property type="term" value="C:Golgi apparatus"/>
    <property type="evidence" value="ECO:0007669"/>
    <property type="project" value="EnsemblMetazoa"/>
</dbReference>
<dbReference type="InterPro" id="IPR000889">
    <property type="entry name" value="Glutathione_peroxidase"/>
</dbReference>
<dbReference type="eggNOG" id="KOG1651">
    <property type="taxonomic scope" value="Eukaryota"/>
</dbReference>
<keyword evidence="6" id="KW-1185">Reference proteome</keyword>
<dbReference type="PANTHER" id="PTHR11592">
    <property type="entry name" value="GLUTATHIONE PEROXIDASE"/>
    <property type="match status" value="1"/>
</dbReference>
<evidence type="ECO:0000313" key="5">
    <source>
        <dbReference type="EMBL" id="EDV40480.1"/>
    </source>
</evidence>
<dbReference type="Gene3D" id="3.40.30.10">
    <property type="entry name" value="Glutaredoxin"/>
    <property type="match status" value="1"/>
</dbReference>
<dbReference type="Proteomes" id="UP000007801">
    <property type="component" value="Unassembled WGS sequence"/>
</dbReference>
<dbReference type="GO" id="GO:0006979">
    <property type="term" value="P:response to oxidative stress"/>
    <property type="evidence" value="ECO:0007669"/>
    <property type="project" value="EnsemblMetazoa"/>
</dbReference>
<name>B3M4I6_DROAN</name>
<dbReference type="InterPro" id="IPR036249">
    <property type="entry name" value="Thioredoxin-like_sf"/>
</dbReference>
<evidence type="ECO:0000256" key="1">
    <source>
        <dbReference type="ARBA" id="ARBA00006926"/>
    </source>
</evidence>
<dbReference type="KEGG" id="dan:6493401"/>
<keyword evidence="2 4" id="KW-0575">Peroxidase</keyword>
<dbReference type="CDD" id="cd00340">
    <property type="entry name" value="GSH_Peroxidase"/>
    <property type="match status" value="1"/>
</dbReference>
<dbReference type="STRING" id="7217.B3M4I6"/>
<dbReference type="GO" id="GO:0036335">
    <property type="term" value="P:intestinal stem cell homeostasis"/>
    <property type="evidence" value="ECO:0007669"/>
    <property type="project" value="EnsemblMetazoa"/>
</dbReference>
<dbReference type="HOGENOM" id="CLU_029507_0_0_1"/>
<dbReference type="AlphaFoldDB" id="B3M4I6"/>
<dbReference type="PROSITE" id="PS51355">
    <property type="entry name" value="GLUTATHIONE_PEROXID_3"/>
    <property type="match status" value="1"/>
</dbReference>
<dbReference type="SMR" id="B3M4I6"/>
<gene>
    <name evidence="5" type="primary">Dana\GF10532</name>
    <name evidence="5" type="synonym">dana_GLEANR_10486</name>
    <name evidence="5" type="ORF">GF10532</name>
</gene>
<dbReference type="GO" id="GO:0034976">
    <property type="term" value="P:response to endoplasmic reticulum stress"/>
    <property type="evidence" value="ECO:0007669"/>
    <property type="project" value="EnsemblMetazoa"/>
</dbReference>
<dbReference type="PANTHER" id="PTHR11592:SF78">
    <property type="entry name" value="GLUTATHIONE PEROXIDASE"/>
    <property type="match status" value="1"/>
</dbReference>
<organism evidence="5 6">
    <name type="scientific">Drosophila ananassae</name>
    <name type="common">Fruit fly</name>
    <dbReference type="NCBI Taxonomy" id="7217"/>
    <lineage>
        <taxon>Eukaryota</taxon>
        <taxon>Metazoa</taxon>
        <taxon>Ecdysozoa</taxon>
        <taxon>Arthropoda</taxon>
        <taxon>Hexapoda</taxon>
        <taxon>Insecta</taxon>
        <taxon>Pterygota</taxon>
        <taxon>Neoptera</taxon>
        <taxon>Endopterygota</taxon>
        <taxon>Diptera</taxon>
        <taxon>Brachycera</taxon>
        <taxon>Muscomorpha</taxon>
        <taxon>Ephydroidea</taxon>
        <taxon>Drosophilidae</taxon>
        <taxon>Drosophila</taxon>
        <taxon>Sophophora</taxon>
    </lineage>
</organism>
<evidence type="ECO:0000256" key="4">
    <source>
        <dbReference type="RuleBase" id="RU000499"/>
    </source>
</evidence>
<sequence>MSIRQFQTISRQAFRCYSMRSLVDLGQAQLQRLPLRFCSVLLPVSCAASAVTASTPTSPCSAAQYSTAAAIDMSNGDYKNAASIYEFTVKDTHGNDVSLDKYKGQVVLVVNIASKCGLTKNNYQKLTDLKEKYGDKGLVILNFPCNQFGSQMPEADGEAMVCHLRDSKADIGEVFAKVDVNGDNAAPLYKYLKAKQTGTLGSGIKWNFTKFLVNKEGIPVNRYAPTTDPMDIAKDIEKLL</sequence>
<reference evidence="5 6" key="1">
    <citation type="journal article" date="2007" name="Nature">
        <title>Evolution of genes and genomes on the Drosophila phylogeny.</title>
        <authorList>
            <consortium name="Drosophila 12 Genomes Consortium"/>
            <person name="Clark A.G."/>
            <person name="Eisen M.B."/>
            <person name="Smith D.R."/>
            <person name="Bergman C.M."/>
            <person name="Oliver B."/>
            <person name="Markow T.A."/>
            <person name="Kaufman T.C."/>
            <person name="Kellis M."/>
            <person name="Gelbart W."/>
            <person name="Iyer V.N."/>
            <person name="Pollard D.A."/>
            <person name="Sackton T.B."/>
            <person name="Larracuente A.M."/>
            <person name="Singh N.D."/>
            <person name="Abad J.P."/>
            <person name="Abt D.N."/>
            <person name="Adryan B."/>
            <person name="Aguade M."/>
            <person name="Akashi H."/>
            <person name="Anderson W.W."/>
            <person name="Aquadro C.F."/>
            <person name="Ardell D.H."/>
            <person name="Arguello R."/>
            <person name="Artieri C.G."/>
            <person name="Barbash D.A."/>
            <person name="Barker D."/>
            <person name="Barsanti P."/>
            <person name="Batterham P."/>
            <person name="Batzoglou S."/>
            <person name="Begun D."/>
            <person name="Bhutkar A."/>
            <person name="Blanco E."/>
            <person name="Bosak S.A."/>
            <person name="Bradley R.K."/>
            <person name="Brand A.D."/>
            <person name="Brent M.R."/>
            <person name="Brooks A.N."/>
            <person name="Brown R.H."/>
            <person name="Butlin R.K."/>
            <person name="Caggese C."/>
            <person name="Calvi B.R."/>
            <person name="Bernardo de Carvalho A."/>
            <person name="Caspi A."/>
            <person name="Castrezana S."/>
            <person name="Celniker S.E."/>
            <person name="Chang J.L."/>
            <person name="Chapple C."/>
            <person name="Chatterji S."/>
            <person name="Chinwalla A."/>
            <person name="Civetta A."/>
            <person name="Clifton S.W."/>
            <person name="Comeron J.M."/>
            <person name="Costello J.C."/>
            <person name="Coyne J.A."/>
            <person name="Daub J."/>
            <person name="David R.G."/>
            <person name="Delcher A.L."/>
            <person name="Delehaunty K."/>
            <person name="Do C.B."/>
            <person name="Ebling H."/>
            <person name="Edwards K."/>
            <person name="Eickbush T."/>
            <person name="Evans J.D."/>
            <person name="Filipski A."/>
            <person name="Findeiss S."/>
            <person name="Freyhult E."/>
            <person name="Fulton L."/>
            <person name="Fulton R."/>
            <person name="Garcia A.C."/>
            <person name="Gardiner A."/>
            <person name="Garfield D.A."/>
            <person name="Garvin B.E."/>
            <person name="Gibson G."/>
            <person name="Gilbert D."/>
            <person name="Gnerre S."/>
            <person name="Godfrey J."/>
            <person name="Good R."/>
            <person name="Gotea V."/>
            <person name="Gravely B."/>
            <person name="Greenberg A.J."/>
            <person name="Griffiths-Jones S."/>
            <person name="Gross S."/>
            <person name="Guigo R."/>
            <person name="Gustafson E.A."/>
            <person name="Haerty W."/>
            <person name="Hahn M.W."/>
            <person name="Halligan D.L."/>
            <person name="Halpern A.L."/>
            <person name="Halter G.M."/>
            <person name="Han M.V."/>
            <person name="Heger A."/>
            <person name="Hillier L."/>
            <person name="Hinrichs A.S."/>
            <person name="Holmes I."/>
            <person name="Hoskins R.A."/>
            <person name="Hubisz M.J."/>
            <person name="Hultmark D."/>
            <person name="Huntley M.A."/>
            <person name="Jaffe D.B."/>
            <person name="Jagadeeshan S."/>
            <person name="Jeck W.R."/>
            <person name="Johnson J."/>
            <person name="Jones C.D."/>
            <person name="Jordan W.C."/>
            <person name="Karpen G.H."/>
            <person name="Kataoka E."/>
            <person name="Keightley P.D."/>
            <person name="Kheradpour P."/>
            <person name="Kirkness E.F."/>
            <person name="Koerich L.B."/>
            <person name="Kristiansen K."/>
            <person name="Kudrna D."/>
            <person name="Kulathinal R.J."/>
            <person name="Kumar S."/>
            <person name="Kwok R."/>
            <person name="Lander E."/>
            <person name="Langley C.H."/>
            <person name="Lapoint R."/>
            <person name="Lazzaro B.P."/>
            <person name="Lee S.J."/>
            <person name="Levesque L."/>
            <person name="Li R."/>
            <person name="Lin C.F."/>
            <person name="Lin M.F."/>
            <person name="Lindblad-Toh K."/>
            <person name="Llopart A."/>
            <person name="Long M."/>
            <person name="Low L."/>
            <person name="Lozovsky E."/>
            <person name="Lu J."/>
            <person name="Luo M."/>
            <person name="Machado C.A."/>
            <person name="Makalowski W."/>
            <person name="Marzo M."/>
            <person name="Matsuda M."/>
            <person name="Matzkin L."/>
            <person name="McAllister B."/>
            <person name="McBride C.S."/>
            <person name="McKernan B."/>
            <person name="McKernan K."/>
            <person name="Mendez-Lago M."/>
            <person name="Minx P."/>
            <person name="Mollenhauer M.U."/>
            <person name="Montooth K."/>
            <person name="Mount S.M."/>
            <person name="Mu X."/>
            <person name="Myers E."/>
            <person name="Negre B."/>
            <person name="Newfeld S."/>
            <person name="Nielsen R."/>
            <person name="Noor M.A."/>
            <person name="O'Grady P."/>
            <person name="Pachter L."/>
            <person name="Papaceit M."/>
            <person name="Parisi M.J."/>
            <person name="Parisi M."/>
            <person name="Parts L."/>
            <person name="Pedersen J.S."/>
            <person name="Pesole G."/>
            <person name="Phillippy A.M."/>
            <person name="Ponting C.P."/>
            <person name="Pop M."/>
            <person name="Porcelli D."/>
            <person name="Powell J.R."/>
            <person name="Prohaska S."/>
            <person name="Pruitt K."/>
            <person name="Puig M."/>
            <person name="Quesneville H."/>
            <person name="Ram K.R."/>
            <person name="Rand D."/>
            <person name="Rasmussen M.D."/>
            <person name="Reed L.K."/>
            <person name="Reenan R."/>
            <person name="Reily A."/>
            <person name="Remington K.A."/>
            <person name="Rieger T.T."/>
            <person name="Ritchie M.G."/>
            <person name="Robin C."/>
            <person name="Rogers Y.H."/>
            <person name="Rohde C."/>
            <person name="Rozas J."/>
            <person name="Rubenfield M.J."/>
            <person name="Ruiz A."/>
            <person name="Russo S."/>
            <person name="Salzberg S.L."/>
            <person name="Sanchez-Gracia A."/>
            <person name="Saranga D.J."/>
            <person name="Sato H."/>
            <person name="Schaeffer S.W."/>
            <person name="Schatz M.C."/>
            <person name="Schlenke T."/>
            <person name="Schwartz R."/>
            <person name="Segarra C."/>
            <person name="Singh R.S."/>
            <person name="Sirot L."/>
            <person name="Sirota M."/>
            <person name="Sisneros N.B."/>
            <person name="Smith C.D."/>
            <person name="Smith T.F."/>
            <person name="Spieth J."/>
            <person name="Stage D.E."/>
            <person name="Stark A."/>
            <person name="Stephan W."/>
            <person name="Strausberg R.L."/>
            <person name="Strempel S."/>
            <person name="Sturgill D."/>
            <person name="Sutton G."/>
            <person name="Sutton G.G."/>
            <person name="Tao W."/>
            <person name="Teichmann S."/>
            <person name="Tobari Y.N."/>
            <person name="Tomimura Y."/>
            <person name="Tsolas J.M."/>
            <person name="Valente V.L."/>
            <person name="Venter E."/>
            <person name="Venter J.C."/>
            <person name="Vicario S."/>
            <person name="Vieira F.G."/>
            <person name="Vilella A.J."/>
            <person name="Villasante A."/>
            <person name="Walenz B."/>
            <person name="Wang J."/>
            <person name="Wasserman M."/>
            <person name="Watts T."/>
            <person name="Wilson D."/>
            <person name="Wilson R.K."/>
            <person name="Wing R.A."/>
            <person name="Wolfner M.F."/>
            <person name="Wong A."/>
            <person name="Wong G.K."/>
            <person name="Wu C.I."/>
            <person name="Wu G."/>
            <person name="Yamamoto D."/>
            <person name="Yang H.P."/>
            <person name="Yang S.P."/>
            <person name="Yorke J.A."/>
            <person name="Yoshida K."/>
            <person name="Zdobnov E."/>
            <person name="Zhang P."/>
            <person name="Zhang Y."/>
            <person name="Zimin A.V."/>
            <person name="Baldwin J."/>
            <person name="Abdouelleil A."/>
            <person name="Abdulkadir J."/>
            <person name="Abebe A."/>
            <person name="Abera B."/>
            <person name="Abreu J."/>
            <person name="Acer S.C."/>
            <person name="Aftuck L."/>
            <person name="Alexander A."/>
            <person name="An P."/>
            <person name="Anderson E."/>
            <person name="Anderson S."/>
            <person name="Arachi H."/>
            <person name="Azer M."/>
            <person name="Bachantsang P."/>
            <person name="Barry A."/>
            <person name="Bayul T."/>
            <person name="Berlin A."/>
            <person name="Bessette D."/>
            <person name="Bloom T."/>
            <person name="Blye J."/>
            <person name="Boguslavskiy L."/>
            <person name="Bonnet C."/>
            <person name="Boukhgalter B."/>
            <person name="Bourzgui I."/>
            <person name="Brown A."/>
            <person name="Cahill P."/>
            <person name="Channer S."/>
            <person name="Cheshatsang Y."/>
            <person name="Chuda L."/>
            <person name="Citroen M."/>
            <person name="Collymore A."/>
            <person name="Cooke P."/>
            <person name="Costello M."/>
            <person name="D'Aco K."/>
            <person name="Daza R."/>
            <person name="De Haan G."/>
            <person name="DeGray S."/>
            <person name="DeMaso C."/>
            <person name="Dhargay N."/>
            <person name="Dooley K."/>
            <person name="Dooley E."/>
            <person name="Doricent M."/>
            <person name="Dorje P."/>
            <person name="Dorjee K."/>
            <person name="Dupes A."/>
            <person name="Elong R."/>
            <person name="Falk J."/>
            <person name="Farina A."/>
            <person name="Faro S."/>
            <person name="Ferguson D."/>
            <person name="Fisher S."/>
            <person name="Foley C.D."/>
            <person name="Franke A."/>
            <person name="Friedrich D."/>
            <person name="Gadbois L."/>
            <person name="Gearin G."/>
            <person name="Gearin C.R."/>
            <person name="Giannoukos G."/>
            <person name="Goode T."/>
            <person name="Graham J."/>
            <person name="Grandbois E."/>
            <person name="Grewal S."/>
            <person name="Gyaltsen K."/>
            <person name="Hafez N."/>
            <person name="Hagos B."/>
            <person name="Hall J."/>
            <person name="Henson C."/>
            <person name="Hollinger A."/>
            <person name="Honan T."/>
            <person name="Huard M.D."/>
            <person name="Hughes L."/>
            <person name="Hurhula B."/>
            <person name="Husby M.E."/>
            <person name="Kamat A."/>
            <person name="Kanga B."/>
            <person name="Kashin S."/>
            <person name="Khazanovich D."/>
            <person name="Kisner P."/>
            <person name="Lance K."/>
            <person name="Lara M."/>
            <person name="Lee W."/>
            <person name="Lennon N."/>
            <person name="Letendre F."/>
            <person name="LeVine R."/>
            <person name="Lipovsky A."/>
            <person name="Liu X."/>
            <person name="Liu J."/>
            <person name="Liu S."/>
            <person name="Lokyitsang T."/>
            <person name="Lokyitsang Y."/>
            <person name="Lubonja R."/>
            <person name="Lui A."/>
            <person name="MacDonald P."/>
            <person name="Magnisalis V."/>
            <person name="Maru K."/>
            <person name="Matthews C."/>
            <person name="McCusker W."/>
            <person name="McDonough S."/>
            <person name="Mehta T."/>
            <person name="Meldrim J."/>
            <person name="Meneus L."/>
            <person name="Mihai O."/>
            <person name="Mihalev A."/>
            <person name="Mihova T."/>
            <person name="Mittelman R."/>
            <person name="Mlenga V."/>
            <person name="Montmayeur A."/>
            <person name="Mulrain L."/>
            <person name="Navidi A."/>
            <person name="Naylor J."/>
            <person name="Negash T."/>
            <person name="Nguyen T."/>
            <person name="Nguyen N."/>
            <person name="Nicol R."/>
            <person name="Norbu C."/>
            <person name="Norbu N."/>
            <person name="Novod N."/>
            <person name="O'Neill B."/>
            <person name="Osman S."/>
            <person name="Markiewicz E."/>
            <person name="Oyono O.L."/>
            <person name="Patti C."/>
            <person name="Phunkhang P."/>
            <person name="Pierre F."/>
            <person name="Priest M."/>
            <person name="Raghuraman S."/>
            <person name="Rege F."/>
            <person name="Reyes R."/>
            <person name="Rise C."/>
            <person name="Rogov P."/>
            <person name="Ross K."/>
            <person name="Ryan E."/>
            <person name="Settipalli S."/>
            <person name="Shea T."/>
            <person name="Sherpa N."/>
            <person name="Shi L."/>
            <person name="Shih D."/>
            <person name="Sparrow T."/>
            <person name="Spaulding J."/>
            <person name="Stalker J."/>
            <person name="Stange-Thomann N."/>
            <person name="Stavropoulos S."/>
            <person name="Stone C."/>
            <person name="Strader C."/>
            <person name="Tesfaye S."/>
            <person name="Thomson T."/>
            <person name="Thoulutsang Y."/>
            <person name="Thoulutsang D."/>
            <person name="Topham K."/>
            <person name="Topping I."/>
            <person name="Tsamla T."/>
            <person name="Vassiliev H."/>
            <person name="Vo A."/>
            <person name="Wangchuk T."/>
            <person name="Wangdi T."/>
            <person name="Weiand M."/>
            <person name="Wilkinson J."/>
            <person name="Wilson A."/>
            <person name="Yadav S."/>
            <person name="Young G."/>
            <person name="Yu Q."/>
            <person name="Zembek L."/>
            <person name="Zhong D."/>
            <person name="Zimmer A."/>
            <person name="Zwirko Z."/>
            <person name="Jaffe D.B."/>
            <person name="Alvarez P."/>
            <person name="Brockman W."/>
            <person name="Butler J."/>
            <person name="Chin C."/>
            <person name="Gnerre S."/>
            <person name="Grabherr M."/>
            <person name="Kleber M."/>
            <person name="Mauceli E."/>
            <person name="MacCallum I."/>
        </authorList>
    </citation>
    <scope>NUCLEOTIDE SEQUENCE [LARGE SCALE GENOMIC DNA]</scope>
    <source>
        <strain evidence="6">Tucson 14024-0371.13</strain>
    </source>
</reference>
<evidence type="ECO:0000313" key="6">
    <source>
        <dbReference type="Proteomes" id="UP000007801"/>
    </source>
</evidence>